<gene>
    <name evidence="9" type="ORF">B0H17DRAFT_1160720</name>
</gene>
<comment type="subcellular location">
    <subcellularLocation>
        <location evidence="1">Membrane</location>
        <topology evidence="1">Multi-pass membrane protein</topology>
    </subcellularLocation>
</comment>
<evidence type="ECO:0000256" key="1">
    <source>
        <dbReference type="ARBA" id="ARBA00004141"/>
    </source>
</evidence>
<comment type="caution">
    <text evidence="9">The sequence shown here is derived from an EMBL/GenBank/DDBJ whole genome shotgun (WGS) entry which is preliminary data.</text>
</comment>
<dbReference type="PROSITE" id="PS50922">
    <property type="entry name" value="TLC"/>
    <property type="match status" value="1"/>
</dbReference>
<sequence>MPTCDIVNWLPPYLAPFFALSHRTDAPSAPDAFPDSAHYNTGPQDVCLLITCMTAMAVLRDVLRLGVFEPFVRWRLASRREKGESSYSNRRASRKEGRRMHRTVLRFAEQGWPAVYYPLQFVFGLPTALWLGYPHAPLPAPVKFYYITQTAFYVHQILVLNAEAPRKDHVQMMSHHFITVFLMGASYVFNFTRVGCLIMVLMDCSDIFLPIAKMMRYMDVSQHACDSFFGCYLVSWFVTRHVLFILVIVSTYTDLPRLVPFEWAPTQGRFLSRPYWIIFCACLTALQILQIIWFGLICRIAWKVVTTGEGASDERSDDER</sequence>
<dbReference type="InterPro" id="IPR006634">
    <property type="entry name" value="TLC-dom"/>
</dbReference>
<dbReference type="GO" id="GO:0046513">
    <property type="term" value="P:ceramide biosynthetic process"/>
    <property type="evidence" value="ECO:0007669"/>
    <property type="project" value="InterPro"/>
</dbReference>
<keyword evidence="10" id="KW-1185">Reference proteome</keyword>
<dbReference type="GO" id="GO:0016020">
    <property type="term" value="C:membrane"/>
    <property type="evidence" value="ECO:0007669"/>
    <property type="project" value="UniProtKB-SubCell"/>
</dbReference>
<dbReference type="AlphaFoldDB" id="A0AAD7D8Z1"/>
<feature type="transmembrane region" description="Helical" evidence="7">
    <location>
        <begin position="174"/>
        <end position="191"/>
    </location>
</feature>
<feature type="transmembrane region" description="Helical" evidence="7">
    <location>
        <begin position="227"/>
        <end position="253"/>
    </location>
</feature>
<dbReference type="InterPro" id="IPR016439">
    <property type="entry name" value="Lag1/Lac1-like"/>
</dbReference>
<keyword evidence="4 7" id="KW-1133">Transmembrane helix</keyword>
<evidence type="ECO:0000256" key="4">
    <source>
        <dbReference type="ARBA" id="ARBA00022989"/>
    </source>
</evidence>
<organism evidence="9 10">
    <name type="scientific">Mycena rosella</name>
    <name type="common">Pink bonnet</name>
    <name type="synonym">Agaricus rosellus</name>
    <dbReference type="NCBI Taxonomy" id="1033263"/>
    <lineage>
        <taxon>Eukaryota</taxon>
        <taxon>Fungi</taxon>
        <taxon>Dikarya</taxon>
        <taxon>Basidiomycota</taxon>
        <taxon>Agaricomycotina</taxon>
        <taxon>Agaricomycetes</taxon>
        <taxon>Agaricomycetidae</taxon>
        <taxon>Agaricales</taxon>
        <taxon>Marasmiineae</taxon>
        <taxon>Mycenaceae</taxon>
        <taxon>Mycena</taxon>
    </lineage>
</organism>
<dbReference type="EMBL" id="JARKIE010000100">
    <property type="protein sequence ID" value="KAJ7686025.1"/>
    <property type="molecule type" value="Genomic_DNA"/>
</dbReference>
<proteinExistence type="inferred from homology"/>
<evidence type="ECO:0000256" key="2">
    <source>
        <dbReference type="ARBA" id="ARBA00009808"/>
    </source>
</evidence>
<reference evidence="9" key="1">
    <citation type="submission" date="2023-03" db="EMBL/GenBank/DDBJ databases">
        <title>Massive genome expansion in bonnet fungi (Mycena s.s.) driven by repeated elements and novel gene families across ecological guilds.</title>
        <authorList>
            <consortium name="Lawrence Berkeley National Laboratory"/>
            <person name="Harder C.B."/>
            <person name="Miyauchi S."/>
            <person name="Viragh M."/>
            <person name="Kuo A."/>
            <person name="Thoen E."/>
            <person name="Andreopoulos B."/>
            <person name="Lu D."/>
            <person name="Skrede I."/>
            <person name="Drula E."/>
            <person name="Henrissat B."/>
            <person name="Morin E."/>
            <person name="Kohler A."/>
            <person name="Barry K."/>
            <person name="LaButti K."/>
            <person name="Morin E."/>
            <person name="Salamov A."/>
            <person name="Lipzen A."/>
            <person name="Mereny Z."/>
            <person name="Hegedus B."/>
            <person name="Baldrian P."/>
            <person name="Stursova M."/>
            <person name="Weitz H."/>
            <person name="Taylor A."/>
            <person name="Grigoriev I.V."/>
            <person name="Nagy L.G."/>
            <person name="Martin F."/>
            <person name="Kauserud H."/>
        </authorList>
    </citation>
    <scope>NUCLEOTIDE SEQUENCE</scope>
    <source>
        <strain evidence="9">CBHHK067</strain>
    </source>
</reference>
<feature type="domain" description="TLC" evidence="8">
    <location>
        <begin position="102"/>
        <end position="306"/>
    </location>
</feature>
<evidence type="ECO:0000313" key="9">
    <source>
        <dbReference type="EMBL" id="KAJ7686025.1"/>
    </source>
</evidence>
<feature type="transmembrane region" description="Helical" evidence="7">
    <location>
        <begin position="273"/>
        <end position="296"/>
    </location>
</feature>
<evidence type="ECO:0000259" key="8">
    <source>
        <dbReference type="PROSITE" id="PS50922"/>
    </source>
</evidence>
<comment type="similarity">
    <text evidence="2">Belongs to the sphingosine N-acyltransferase family.</text>
</comment>
<dbReference type="SMART" id="SM00724">
    <property type="entry name" value="TLC"/>
    <property type="match status" value="1"/>
</dbReference>
<accession>A0AAD7D8Z1</accession>
<dbReference type="PANTHER" id="PTHR12560">
    <property type="entry name" value="LONGEVITY ASSURANCE FACTOR 1 LAG1"/>
    <property type="match status" value="1"/>
</dbReference>
<dbReference type="Proteomes" id="UP001221757">
    <property type="component" value="Unassembled WGS sequence"/>
</dbReference>
<dbReference type="PANTHER" id="PTHR12560:SF0">
    <property type="entry name" value="LD18904P"/>
    <property type="match status" value="1"/>
</dbReference>
<feature type="transmembrane region" description="Helical" evidence="7">
    <location>
        <begin position="114"/>
        <end position="132"/>
    </location>
</feature>
<evidence type="ECO:0000256" key="7">
    <source>
        <dbReference type="SAM" id="Phobius"/>
    </source>
</evidence>
<keyword evidence="5 6" id="KW-0472">Membrane</keyword>
<protein>
    <submittedName>
        <fullName evidence="9">TLC domain-containing protein</fullName>
    </submittedName>
</protein>
<name>A0AAD7D8Z1_MYCRO</name>
<evidence type="ECO:0000256" key="6">
    <source>
        <dbReference type="PROSITE-ProRule" id="PRU00205"/>
    </source>
</evidence>
<evidence type="ECO:0000313" key="10">
    <source>
        <dbReference type="Proteomes" id="UP001221757"/>
    </source>
</evidence>
<dbReference type="PIRSF" id="PIRSF005225">
    <property type="entry name" value="LAG1_LAC1"/>
    <property type="match status" value="1"/>
</dbReference>
<evidence type="ECO:0000256" key="3">
    <source>
        <dbReference type="ARBA" id="ARBA00022692"/>
    </source>
</evidence>
<dbReference type="Pfam" id="PF03798">
    <property type="entry name" value="TRAM_LAG1_CLN8"/>
    <property type="match status" value="1"/>
</dbReference>
<dbReference type="GO" id="GO:0050291">
    <property type="term" value="F:sphingosine N-acyltransferase activity"/>
    <property type="evidence" value="ECO:0007669"/>
    <property type="project" value="InterPro"/>
</dbReference>
<keyword evidence="3 6" id="KW-0812">Transmembrane</keyword>
<evidence type="ECO:0000256" key="5">
    <source>
        <dbReference type="ARBA" id="ARBA00023136"/>
    </source>
</evidence>